<accession>A0A1W6QYM1</accession>
<dbReference type="Pfam" id="PF07852">
    <property type="entry name" value="DUF1642"/>
    <property type="match status" value="1"/>
</dbReference>
<evidence type="ECO:0008006" key="2">
    <source>
        <dbReference type="Google" id="ProtNLM"/>
    </source>
</evidence>
<keyword evidence="1" id="KW-0614">Plasmid</keyword>
<sequence>MDKQELIEELECLEVSTCSLDYLKGADYANERAISLAKQLDEPKKVVLPNFVADELEKLADKYLTLRDLYASDVNWLNNGTVYLEGKELELANWVNKNETIFEYAWIHGYEVEKEI</sequence>
<evidence type="ECO:0000313" key="1">
    <source>
        <dbReference type="EMBL" id="ARO46302.1"/>
    </source>
</evidence>
<reference evidence="1" key="1">
    <citation type="submission" date="2016-12" db="EMBL/GenBank/DDBJ databases">
        <title>Characterization of a Plasmid Isolated from Enterococcus faecalis found in the Fecal Material of a Blue Whale.</title>
        <authorList>
            <person name="McLaughlin R."/>
        </authorList>
    </citation>
    <scope>NUCLEOTIDE SEQUENCE</scope>
    <source>
        <strain evidence="1">3</strain>
        <plasmid evidence="1">pGTC3</plasmid>
    </source>
</reference>
<dbReference type="InterPro" id="IPR012865">
    <property type="entry name" value="DUF1642"/>
</dbReference>
<dbReference type="AlphaFoldDB" id="A0A1W6QYM1"/>
<organism evidence="1">
    <name type="scientific">Enterococcus faecalis</name>
    <name type="common">Streptococcus faecalis</name>
    <dbReference type="NCBI Taxonomy" id="1351"/>
    <lineage>
        <taxon>Bacteria</taxon>
        <taxon>Bacillati</taxon>
        <taxon>Bacillota</taxon>
        <taxon>Bacilli</taxon>
        <taxon>Lactobacillales</taxon>
        <taxon>Enterococcaceae</taxon>
        <taxon>Enterococcus</taxon>
    </lineage>
</organism>
<proteinExistence type="predicted"/>
<geneLocation type="plasmid" evidence="1">
    <name>pGTC3</name>
</geneLocation>
<dbReference type="EMBL" id="KY303941">
    <property type="protein sequence ID" value="ARO46302.1"/>
    <property type="molecule type" value="Genomic_DNA"/>
</dbReference>
<protein>
    <recommendedName>
        <fullName evidence="2">DUF1642 domain-containing protein</fullName>
    </recommendedName>
</protein>
<name>A0A1W6QYM1_ENTFL</name>